<evidence type="ECO:0000313" key="2">
    <source>
        <dbReference type="EMBL" id="OLS01947.1"/>
    </source>
</evidence>
<proteinExistence type="predicted"/>
<feature type="domain" description="IrrE N-terminal-like" evidence="1">
    <location>
        <begin position="78"/>
        <end position="142"/>
    </location>
</feature>
<dbReference type="InterPro" id="IPR010359">
    <property type="entry name" value="IrrE_HExxH"/>
</dbReference>
<comment type="caution">
    <text evidence="2">The sequence shown here is derived from an EMBL/GenBank/DDBJ whole genome shotgun (WGS) entry which is preliminary data.</text>
</comment>
<keyword evidence="3" id="KW-1185">Reference proteome</keyword>
<dbReference type="Gene3D" id="1.10.10.2910">
    <property type="match status" value="1"/>
</dbReference>
<organism evidence="2 3">
    <name type="scientific">Tissierella creatinophila DSM 6911</name>
    <dbReference type="NCBI Taxonomy" id="1123403"/>
    <lineage>
        <taxon>Bacteria</taxon>
        <taxon>Bacillati</taxon>
        <taxon>Bacillota</taxon>
        <taxon>Tissierellia</taxon>
        <taxon>Tissierellales</taxon>
        <taxon>Tissierellaceae</taxon>
        <taxon>Tissierella</taxon>
    </lineage>
</organism>
<dbReference type="Pfam" id="PF06114">
    <property type="entry name" value="Peptidase_M78"/>
    <property type="match status" value="1"/>
</dbReference>
<dbReference type="PANTHER" id="PTHR43236">
    <property type="entry name" value="ANTITOXIN HIGA1"/>
    <property type="match status" value="1"/>
</dbReference>
<dbReference type="OrthoDB" id="42613at2"/>
<dbReference type="InterPro" id="IPR052345">
    <property type="entry name" value="Rad_response_metalloprotease"/>
</dbReference>
<name>A0A1U7M3Q3_TISCR</name>
<dbReference type="Proteomes" id="UP000186112">
    <property type="component" value="Unassembled WGS sequence"/>
</dbReference>
<evidence type="ECO:0000259" key="1">
    <source>
        <dbReference type="Pfam" id="PF06114"/>
    </source>
</evidence>
<dbReference type="RefSeq" id="WP_075727789.1">
    <property type="nucleotide sequence ID" value="NZ_LTDM01000053.1"/>
</dbReference>
<gene>
    <name evidence="2" type="ORF">TICRE_20890</name>
</gene>
<dbReference type="AlphaFoldDB" id="A0A1U7M3Q3"/>
<reference evidence="2 3" key="1">
    <citation type="submission" date="2016-02" db="EMBL/GenBank/DDBJ databases">
        <title>Genome sequence of Tissierella creatinophila DSM 6911.</title>
        <authorList>
            <person name="Poehlein A."/>
            <person name="Daniel R."/>
        </authorList>
    </citation>
    <scope>NUCLEOTIDE SEQUENCE [LARGE SCALE GENOMIC DNA]</scope>
    <source>
        <strain evidence="2 3">DSM 6911</strain>
    </source>
</reference>
<dbReference type="EMBL" id="LTDM01000053">
    <property type="protein sequence ID" value="OLS01947.1"/>
    <property type="molecule type" value="Genomic_DNA"/>
</dbReference>
<dbReference type="PANTHER" id="PTHR43236:SF2">
    <property type="entry name" value="BLL0069 PROTEIN"/>
    <property type="match status" value="1"/>
</dbReference>
<evidence type="ECO:0000313" key="3">
    <source>
        <dbReference type="Proteomes" id="UP000186112"/>
    </source>
</evidence>
<sequence>MNPLIMLNEVQIEEIRKLAKDKREYLGIASEVPIANDIVTILEKLDIILLEYPIYSKGDSPDFSAAIMYSEEDNKELTFIGLNTADYFDKQVFAIAHELYHYFTKTGSHISRLNDIDNNLLEAKANRFAAEFLFPEIALKSIIINEFKTSKLEKTSDKTLMRFMVRLQCSWWLPYRSIVKRLSEISAISKEQYNRFYDIDVRNLESEHAKIGIAFNSEVYSKLNKKTNKIGTSAKDIEIIIRNFEDGLIDEDKFAEVLDLFDKTPDDFGYKITVSDEDLEEFEDFFSGGNLDED</sequence>
<protein>
    <recommendedName>
        <fullName evidence="1">IrrE N-terminal-like domain-containing protein</fullName>
    </recommendedName>
</protein>
<accession>A0A1U7M3Q3</accession>